<dbReference type="RefSeq" id="WP_153848528.1">
    <property type="nucleotide sequence ID" value="NZ_CP058555.1"/>
</dbReference>
<reference evidence="2 3" key="1">
    <citation type="journal article" date="2020" name="G3 (Bethesda)">
        <title>CeMbio - The Caenorhabditis elegans Microbiome Resource.</title>
        <authorList>
            <person name="Dirksen P."/>
            <person name="Assie A."/>
            <person name="Zimmermann J."/>
            <person name="Zhang F."/>
            <person name="Tietje A.M."/>
            <person name="Marsh S.A."/>
            <person name="Felix M.A."/>
            <person name="Shapira M."/>
            <person name="Kaleta C."/>
            <person name="Schulenburg H."/>
            <person name="Samuel B."/>
        </authorList>
    </citation>
    <scope>NUCLEOTIDE SEQUENCE [LARGE SCALE GENOMIC DNA]</scope>
    <source>
        <strain evidence="2 3">BIGb0170</strain>
    </source>
</reference>
<dbReference type="AlphaFoldDB" id="A0A7G5E0G7"/>
<feature type="compositionally biased region" description="Basic and acidic residues" evidence="1">
    <location>
        <begin position="42"/>
        <end position="54"/>
    </location>
</feature>
<dbReference type="EMBL" id="CP058555">
    <property type="protein sequence ID" value="QMV67492.1"/>
    <property type="molecule type" value="Genomic_DNA"/>
</dbReference>
<gene>
    <name evidence="2" type="ORF">HS960_07410</name>
</gene>
<accession>A0A7G5E0G7</accession>
<feature type="region of interest" description="Disordered" evidence="1">
    <location>
        <begin position="41"/>
        <end position="63"/>
    </location>
</feature>
<organism evidence="2 3">
    <name type="scientific">Sphingobacterium paramultivorum</name>
    <dbReference type="NCBI Taxonomy" id="2886510"/>
    <lineage>
        <taxon>Bacteria</taxon>
        <taxon>Pseudomonadati</taxon>
        <taxon>Bacteroidota</taxon>
        <taxon>Sphingobacteriia</taxon>
        <taxon>Sphingobacteriales</taxon>
        <taxon>Sphingobacteriaceae</taxon>
        <taxon>Sphingobacterium</taxon>
    </lineage>
</organism>
<dbReference type="Proteomes" id="UP000515450">
    <property type="component" value="Chromosome"/>
</dbReference>
<keyword evidence="3" id="KW-1185">Reference proteome</keyword>
<name>A0A7G5E0G7_9SPHI</name>
<evidence type="ECO:0000256" key="1">
    <source>
        <dbReference type="SAM" id="MobiDB-lite"/>
    </source>
</evidence>
<sequence>MKSEVKITNQHNMVITLIICGGPIGKGNGKTIVQAEVPNTLDKNRTKVDTEKGKKSSSVNKTK</sequence>
<evidence type="ECO:0000313" key="3">
    <source>
        <dbReference type="Proteomes" id="UP000515450"/>
    </source>
</evidence>
<protein>
    <submittedName>
        <fullName evidence="2">Uncharacterized protein</fullName>
    </submittedName>
</protein>
<proteinExistence type="predicted"/>
<evidence type="ECO:0000313" key="2">
    <source>
        <dbReference type="EMBL" id="QMV67492.1"/>
    </source>
</evidence>